<dbReference type="PANTHER" id="PTHR42794:SF2">
    <property type="entry name" value="ABC TRANSPORTER ATP-BINDING PROTEIN"/>
    <property type="match status" value="1"/>
</dbReference>
<comment type="caution">
    <text evidence="5">The sequence shown here is derived from an EMBL/GenBank/DDBJ whole genome shotgun (WGS) entry which is preliminary data.</text>
</comment>
<dbReference type="GO" id="GO:0005524">
    <property type="term" value="F:ATP binding"/>
    <property type="evidence" value="ECO:0007669"/>
    <property type="project" value="UniProtKB-KW"/>
</dbReference>
<dbReference type="EMBL" id="RKHQ01000002">
    <property type="protein sequence ID" value="ROR93994.1"/>
    <property type="molecule type" value="Genomic_DNA"/>
</dbReference>
<evidence type="ECO:0000313" key="6">
    <source>
        <dbReference type="Proteomes" id="UP000275356"/>
    </source>
</evidence>
<dbReference type="Pfam" id="PF00005">
    <property type="entry name" value="ABC_tran"/>
    <property type="match status" value="1"/>
</dbReference>
<dbReference type="FunFam" id="3.40.50.300:FF:000134">
    <property type="entry name" value="Iron-enterobactin ABC transporter ATP-binding protein"/>
    <property type="match status" value="1"/>
</dbReference>
<dbReference type="OrthoDB" id="5296765at2"/>
<keyword evidence="1" id="KW-0813">Transport</keyword>
<dbReference type="InterPro" id="IPR003593">
    <property type="entry name" value="AAA+_ATPase"/>
</dbReference>
<dbReference type="Gene3D" id="3.40.50.300">
    <property type="entry name" value="P-loop containing nucleotide triphosphate hydrolases"/>
    <property type="match status" value="1"/>
</dbReference>
<feature type="domain" description="ABC transporter" evidence="4">
    <location>
        <begin position="9"/>
        <end position="244"/>
    </location>
</feature>
<gene>
    <name evidence="5" type="ORF">EDD28_3423</name>
</gene>
<organism evidence="5 6">
    <name type="scientific">Salana multivorans</name>
    <dbReference type="NCBI Taxonomy" id="120377"/>
    <lineage>
        <taxon>Bacteria</taxon>
        <taxon>Bacillati</taxon>
        <taxon>Actinomycetota</taxon>
        <taxon>Actinomycetes</taxon>
        <taxon>Micrococcales</taxon>
        <taxon>Beutenbergiaceae</taxon>
        <taxon>Salana</taxon>
    </lineage>
</organism>
<dbReference type="CDD" id="cd03214">
    <property type="entry name" value="ABC_Iron-Siderophores_B12_Hemin"/>
    <property type="match status" value="1"/>
</dbReference>
<dbReference type="SMART" id="SM00382">
    <property type="entry name" value="AAA"/>
    <property type="match status" value="1"/>
</dbReference>
<dbReference type="SUPFAM" id="SSF52540">
    <property type="entry name" value="P-loop containing nucleoside triphosphate hydrolases"/>
    <property type="match status" value="1"/>
</dbReference>
<proteinExistence type="predicted"/>
<evidence type="ECO:0000259" key="4">
    <source>
        <dbReference type="PROSITE" id="PS50893"/>
    </source>
</evidence>
<dbReference type="InterPro" id="IPR027417">
    <property type="entry name" value="P-loop_NTPase"/>
</dbReference>
<dbReference type="InterPro" id="IPR003439">
    <property type="entry name" value="ABC_transporter-like_ATP-bd"/>
</dbReference>
<evidence type="ECO:0000256" key="2">
    <source>
        <dbReference type="ARBA" id="ARBA00022741"/>
    </source>
</evidence>
<name>A0A3N2D3C1_9MICO</name>
<sequence length="263" mass="27572">MSRETPAAFVVRDARWDAGGRAILDGVHLAAPGGVTAVVGPNGSGKSSLLRAVVGALPGARGAWELDGADLRALSARDRARRLALVEQDATAEGEHRVLDVVLLGRTPHRPRWGGDSADDVALALACLDRAGAAHLASRDLATLSGGERQRVHLARALAQQPRLLLLDEPTNHLDVAAQLELLDLVRRIADDDGVAAVVVLHDLTSALRWCDHAVVLDAGRVVAAGRPSDVLTPRLLAAVWGVRAEILRASDGSPVLAFTGPV</sequence>
<dbReference type="PROSITE" id="PS50893">
    <property type="entry name" value="ABC_TRANSPORTER_2"/>
    <property type="match status" value="1"/>
</dbReference>
<protein>
    <submittedName>
        <fullName evidence="5">Iron complex transport system ATP-binding protein</fullName>
    </submittedName>
</protein>
<dbReference type="Proteomes" id="UP000275356">
    <property type="component" value="Unassembled WGS sequence"/>
</dbReference>
<reference evidence="5 6" key="1">
    <citation type="submission" date="2018-11" db="EMBL/GenBank/DDBJ databases">
        <title>Sequencing the genomes of 1000 actinobacteria strains.</title>
        <authorList>
            <person name="Klenk H.-P."/>
        </authorList>
    </citation>
    <scope>NUCLEOTIDE SEQUENCE [LARGE SCALE GENOMIC DNA]</scope>
    <source>
        <strain evidence="5 6">DSM 13521</strain>
    </source>
</reference>
<dbReference type="AlphaFoldDB" id="A0A3N2D3C1"/>
<dbReference type="GO" id="GO:0016887">
    <property type="term" value="F:ATP hydrolysis activity"/>
    <property type="evidence" value="ECO:0007669"/>
    <property type="project" value="InterPro"/>
</dbReference>
<accession>A0A3N2D3C1</accession>
<evidence type="ECO:0000256" key="1">
    <source>
        <dbReference type="ARBA" id="ARBA00022448"/>
    </source>
</evidence>
<dbReference type="PANTHER" id="PTHR42794">
    <property type="entry name" value="HEMIN IMPORT ATP-BINDING PROTEIN HMUV"/>
    <property type="match status" value="1"/>
</dbReference>
<keyword evidence="3 5" id="KW-0067">ATP-binding</keyword>
<keyword evidence="6" id="KW-1185">Reference proteome</keyword>
<evidence type="ECO:0000313" key="5">
    <source>
        <dbReference type="EMBL" id="ROR93994.1"/>
    </source>
</evidence>
<dbReference type="RefSeq" id="WP_123740862.1">
    <property type="nucleotide sequence ID" value="NZ_RKHQ01000002.1"/>
</dbReference>
<keyword evidence="2" id="KW-0547">Nucleotide-binding</keyword>
<evidence type="ECO:0000256" key="3">
    <source>
        <dbReference type="ARBA" id="ARBA00022840"/>
    </source>
</evidence>